<organism evidence="1 2">
    <name type="scientific">Xenotaenia resolanae</name>
    <dbReference type="NCBI Taxonomy" id="208358"/>
    <lineage>
        <taxon>Eukaryota</taxon>
        <taxon>Metazoa</taxon>
        <taxon>Chordata</taxon>
        <taxon>Craniata</taxon>
        <taxon>Vertebrata</taxon>
        <taxon>Euteleostomi</taxon>
        <taxon>Actinopterygii</taxon>
        <taxon>Neopterygii</taxon>
        <taxon>Teleostei</taxon>
        <taxon>Neoteleostei</taxon>
        <taxon>Acanthomorphata</taxon>
        <taxon>Ovalentaria</taxon>
        <taxon>Atherinomorphae</taxon>
        <taxon>Cyprinodontiformes</taxon>
        <taxon>Goodeidae</taxon>
        <taxon>Xenotaenia</taxon>
    </lineage>
</organism>
<keyword evidence="2" id="KW-1185">Reference proteome</keyword>
<accession>A0ABV0X0M6</accession>
<dbReference type="Proteomes" id="UP001444071">
    <property type="component" value="Unassembled WGS sequence"/>
</dbReference>
<protein>
    <submittedName>
        <fullName evidence="1">Uncharacterized protein</fullName>
    </submittedName>
</protein>
<name>A0ABV0X0M6_9TELE</name>
<gene>
    <name evidence="1" type="ORF">XENORESO_013956</name>
</gene>
<comment type="caution">
    <text evidence="1">The sequence shown here is derived from an EMBL/GenBank/DDBJ whole genome shotgun (WGS) entry which is preliminary data.</text>
</comment>
<reference evidence="1 2" key="1">
    <citation type="submission" date="2021-06" db="EMBL/GenBank/DDBJ databases">
        <authorList>
            <person name="Palmer J.M."/>
        </authorList>
    </citation>
    <scope>NUCLEOTIDE SEQUENCE [LARGE SCALE GENOMIC DNA]</scope>
    <source>
        <strain evidence="1 2">XR_2019</strain>
        <tissue evidence="1">Muscle</tissue>
    </source>
</reference>
<dbReference type="EMBL" id="JAHRIM010080512">
    <property type="protein sequence ID" value="MEQ2274869.1"/>
    <property type="molecule type" value="Genomic_DNA"/>
</dbReference>
<evidence type="ECO:0000313" key="1">
    <source>
        <dbReference type="EMBL" id="MEQ2274869.1"/>
    </source>
</evidence>
<evidence type="ECO:0000313" key="2">
    <source>
        <dbReference type="Proteomes" id="UP001444071"/>
    </source>
</evidence>
<feature type="non-terminal residue" evidence="1">
    <location>
        <position position="129"/>
    </location>
</feature>
<proteinExistence type="predicted"/>
<sequence>MHKIYTSLGRHAHALRRQTEIDRKECSLLVGCTPSDWLTSSNLTPLFIMGSDTEGKECQMDDRNFYRFPECVRKRHRTRESERDSTQWAAESFSVYKQLLHTTDVFPICCILKLEMCMHMCMCVCVCVC</sequence>